<protein>
    <submittedName>
        <fullName evidence="1">Uncharacterized protein</fullName>
    </submittedName>
</protein>
<reference evidence="1 2" key="1">
    <citation type="submission" date="2017-02" db="EMBL/GenBank/DDBJ databases">
        <title>Draft genome sequence of Moraxella canis CCUG 8415A type strain.</title>
        <authorList>
            <person name="Engstrom-Jakobsson H."/>
            <person name="Salva-Serra F."/>
            <person name="Thorell K."/>
            <person name="Gonzales-Siles L."/>
            <person name="Karlsson R."/>
            <person name="Boulund F."/>
            <person name="Engstrand L."/>
            <person name="Moore E."/>
        </authorList>
    </citation>
    <scope>NUCLEOTIDE SEQUENCE [LARGE SCALE GENOMIC DNA]</scope>
    <source>
        <strain evidence="1 2">CCUG 8415A</strain>
    </source>
</reference>
<dbReference type="AlphaFoldDB" id="A0A1S9ZNH4"/>
<dbReference type="Proteomes" id="UP000190322">
    <property type="component" value="Unassembled WGS sequence"/>
</dbReference>
<name>A0A1S9ZNH4_9GAMM</name>
<evidence type="ECO:0000313" key="1">
    <source>
        <dbReference type="EMBL" id="OOR84930.1"/>
    </source>
</evidence>
<accession>A0A1S9ZNH4</accession>
<organism evidence="1 2">
    <name type="scientific">Moraxella canis</name>
    <dbReference type="NCBI Taxonomy" id="90239"/>
    <lineage>
        <taxon>Bacteria</taxon>
        <taxon>Pseudomonadati</taxon>
        <taxon>Pseudomonadota</taxon>
        <taxon>Gammaproteobacteria</taxon>
        <taxon>Moraxellales</taxon>
        <taxon>Moraxellaceae</taxon>
        <taxon>Moraxella</taxon>
    </lineage>
</organism>
<gene>
    <name evidence="1" type="ORF">B0180_02055</name>
</gene>
<evidence type="ECO:0000313" key="2">
    <source>
        <dbReference type="Proteomes" id="UP000190322"/>
    </source>
</evidence>
<proteinExistence type="predicted"/>
<sequence length="185" mass="20329">MSSYLTNSGLSFNPTVSVPTTVGLAMGNDTITGTDNTVIPTFTVDTSNQRYANINDLTRPPVWQQWGQAAQSVGGLVKATASNATSGIRNSWGQMSTGEKFTTGLKAVGSILEALNARKAHKLAKQTLAHNIMNNNRNYEMQRKAWNNTLEERQRYRNAYWEANHKGTGIARPESVGDYLNRYGA</sequence>
<dbReference type="EMBL" id="MUXT01000002">
    <property type="protein sequence ID" value="OOR84930.1"/>
    <property type="molecule type" value="Genomic_DNA"/>
</dbReference>
<comment type="caution">
    <text evidence="1">The sequence shown here is derived from an EMBL/GenBank/DDBJ whole genome shotgun (WGS) entry which is preliminary data.</text>
</comment>